<feature type="transmembrane region" description="Helical" evidence="1">
    <location>
        <begin position="66"/>
        <end position="84"/>
    </location>
</feature>
<keyword evidence="1" id="KW-1133">Transmembrane helix</keyword>
<dbReference type="AlphaFoldDB" id="A0A7I7T451"/>
<feature type="transmembrane region" description="Helical" evidence="1">
    <location>
        <begin position="12"/>
        <end position="34"/>
    </location>
</feature>
<gene>
    <name evidence="2" type="ORF">MHEL_15140</name>
</gene>
<reference evidence="2 3" key="1">
    <citation type="journal article" date="2019" name="Emerg. Microbes Infect.">
        <title>Comprehensive subspecies identification of 175 nontuberculous mycobacteria species based on 7547 genomic profiles.</title>
        <authorList>
            <person name="Matsumoto Y."/>
            <person name="Kinjo T."/>
            <person name="Motooka D."/>
            <person name="Nabeya D."/>
            <person name="Jung N."/>
            <person name="Uechi K."/>
            <person name="Horii T."/>
            <person name="Iida T."/>
            <person name="Fujita J."/>
            <person name="Nakamura S."/>
        </authorList>
    </citation>
    <scope>NUCLEOTIDE SEQUENCE [LARGE SCALE GENOMIC DNA]</scope>
    <source>
        <strain evidence="2 3">JCM 30396</strain>
    </source>
</reference>
<feature type="transmembrane region" description="Helical" evidence="1">
    <location>
        <begin position="43"/>
        <end position="60"/>
    </location>
</feature>
<dbReference type="EMBL" id="AP022596">
    <property type="protein sequence ID" value="BBY63271.1"/>
    <property type="molecule type" value="Genomic_DNA"/>
</dbReference>
<sequence>MLSATDIALPTWSVVLLGFGSAMMLGGLVAVVVARQPKWERRFYWVTWLIGGAVGSASLIPRGLGLAIATYLVLALVAVVWAFFRTNYIKLGGRIIAATPSDRQPDSER</sequence>
<organism evidence="2 3">
    <name type="scientific">Mycolicibacterium helvum</name>
    <dbReference type="NCBI Taxonomy" id="1534349"/>
    <lineage>
        <taxon>Bacteria</taxon>
        <taxon>Bacillati</taxon>
        <taxon>Actinomycetota</taxon>
        <taxon>Actinomycetes</taxon>
        <taxon>Mycobacteriales</taxon>
        <taxon>Mycobacteriaceae</taxon>
        <taxon>Mycolicibacterium</taxon>
    </lineage>
</organism>
<dbReference type="KEGG" id="mhev:MHEL_15140"/>
<evidence type="ECO:0000313" key="3">
    <source>
        <dbReference type="Proteomes" id="UP000467148"/>
    </source>
</evidence>
<keyword evidence="1" id="KW-0812">Transmembrane</keyword>
<dbReference type="RefSeq" id="WP_163746951.1">
    <property type="nucleotide sequence ID" value="NZ_AP022596.1"/>
</dbReference>
<accession>A0A7I7T451</accession>
<name>A0A7I7T451_9MYCO</name>
<protein>
    <submittedName>
        <fullName evidence="2">Uncharacterized protein</fullName>
    </submittedName>
</protein>
<evidence type="ECO:0000313" key="2">
    <source>
        <dbReference type="EMBL" id="BBY63271.1"/>
    </source>
</evidence>
<evidence type="ECO:0000256" key="1">
    <source>
        <dbReference type="SAM" id="Phobius"/>
    </source>
</evidence>
<proteinExistence type="predicted"/>
<dbReference type="Proteomes" id="UP000467148">
    <property type="component" value="Chromosome"/>
</dbReference>
<keyword evidence="1" id="KW-0472">Membrane</keyword>
<keyword evidence="3" id="KW-1185">Reference proteome</keyword>